<keyword evidence="5" id="KW-1185">Reference proteome</keyword>
<name>A0ABY5DXA6_9ACTN</name>
<dbReference type="Pfam" id="PF11887">
    <property type="entry name" value="Mce4_CUP1"/>
    <property type="match status" value="1"/>
</dbReference>
<evidence type="ECO:0000259" key="2">
    <source>
        <dbReference type="Pfam" id="PF02470"/>
    </source>
</evidence>
<feature type="domain" description="Mammalian cell entry C-terminal" evidence="3">
    <location>
        <begin position="119"/>
        <end position="302"/>
    </location>
</feature>
<keyword evidence="1" id="KW-0732">Signal</keyword>
<evidence type="ECO:0000313" key="5">
    <source>
        <dbReference type="Proteomes" id="UP001056035"/>
    </source>
</evidence>
<feature type="domain" description="Mce/MlaD" evidence="2">
    <location>
        <begin position="34"/>
        <end position="113"/>
    </location>
</feature>
<evidence type="ECO:0000259" key="3">
    <source>
        <dbReference type="Pfam" id="PF11887"/>
    </source>
</evidence>
<protein>
    <submittedName>
        <fullName evidence="4">MCE family protein</fullName>
    </submittedName>
</protein>
<dbReference type="RefSeq" id="WP_254572859.1">
    <property type="nucleotide sequence ID" value="NZ_CP098502.1"/>
</dbReference>
<feature type="chain" id="PRO_5046368381" evidence="1">
    <location>
        <begin position="24"/>
        <end position="442"/>
    </location>
</feature>
<dbReference type="EMBL" id="CP098502">
    <property type="protein sequence ID" value="UTI66184.1"/>
    <property type="molecule type" value="Genomic_DNA"/>
</dbReference>
<feature type="signal peptide" evidence="1">
    <location>
        <begin position="1"/>
        <end position="23"/>
    </location>
</feature>
<evidence type="ECO:0000256" key="1">
    <source>
        <dbReference type="SAM" id="SignalP"/>
    </source>
</evidence>
<gene>
    <name evidence="4" type="ORF">NBH00_08250</name>
</gene>
<dbReference type="Proteomes" id="UP001056035">
    <property type="component" value="Chromosome"/>
</dbReference>
<dbReference type="PANTHER" id="PTHR33371">
    <property type="entry name" value="INTERMEMBRANE PHOSPHOLIPID TRANSPORT SYSTEM BINDING PROTEIN MLAD-RELATED"/>
    <property type="match status" value="1"/>
</dbReference>
<accession>A0ABY5DXA6</accession>
<reference evidence="4 5" key="1">
    <citation type="submission" date="2022-06" db="EMBL/GenBank/DDBJ databases">
        <title>Paraconexibacter antarcticus.</title>
        <authorList>
            <person name="Kim C.S."/>
        </authorList>
    </citation>
    <scope>NUCLEOTIDE SEQUENCE [LARGE SCALE GENOMIC DNA]</scope>
    <source>
        <strain evidence="4 5">02-257</strain>
    </source>
</reference>
<dbReference type="InterPro" id="IPR052336">
    <property type="entry name" value="MlaD_Phospholipid_Transporter"/>
</dbReference>
<proteinExistence type="predicted"/>
<dbReference type="Pfam" id="PF02470">
    <property type="entry name" value="MlaD"/>
    <property type="match status" value="1"/>
</dbReference>
<dbReference type="PANTHER" id="PTHR33371:SF4">
    <property type="entry name" value="INTERMEMBRANE PHOSPHOLIPID TRANSPORT SYSTEM BINDING PROTEIN MLAD"/>
    <property type="match status" value="1"/>
</dbReference>
<sequence>MAPHTRSPAAACAAAALACAAVAAVALLGGSNAQHFDLRVANAGQLVKGNLVKVGGFKAGLVESIDLASDNQAIIRIKVDDTDVLPLHEGTRAEIRLSSLSSVAGRYVSLLPGPNNKPKLDDGATLAATDVSAPVELDQLFSVLNAETRRAFRSALSGSATIYRGRAADANRALRALNPALTELATTAHEVGRDDANLERFLVQSASVMTVVAQHNPEVDSALRDASTTATTLAAKRRDLQTALRRAPGAFGQTTATLERLDATGRELQPTLRLARPVAPRLATLIRNLHTLLPPARTALASAERLVPLTMTTLRTLPRLSRTGAPALREAARALTDVAPIVAGTRPYVPDLINAFTGTFGGRSFGYYDANGHYGRVRPMIYAGSTQTPGILSSLLGVSVAGKSERRNQLARCPGAATGPAADGSNASFASPGVPCDAGLFP</sequence>
<dbReference type="PROSITE" id="PS51257">
    <property type="entry name" value="PROKAR_LIPOPROTEIN"/>
    <property type="match status" value="1"/>
</dbReference>
<dbReference type="InterPro" id="IPR024516">
    <property type="entry name" value="Mce_C"/>
</dbReference>
<organism evidence="4 5">
    <name type="scientific">Paraconexibacter antarcticus</name>
    <dbReference type="NCBI Taxonomy" id="2949664"/>
    <lineage>
        <taxon>Bacteria</taxon>
        <taxon>Bacillati</taxon>
        <taxon>Actinomycetota</taxon>
        <taxon>Thermoleophilia</taxon>
        <taxon>Solirubrobacterales</taxon>
        <taxon>Paraconexibacteraceae</taxon>
        <taxon>Paraconexibacter</taxon>
    </lineage>
</organism>
<evidence type="ECO:0000313" key="4">
    <source>
        <dbReference type="EMBL" id="UTI66184.1"/>
    </source>
</evidence>
<dbReference type="InterPro" id="IPR003399">
    <property type="entry name" value="Mce/MlaD"/>
</dbReference>